<dbReference type="EMBL" id="CM044708">
    <property type="protein sequence ID" value="KAI5647224.1"/>
    <property type="molecule type" value="Genomic_DNA"/>
</dbReference>
<evidence type="ECO:0000313" key="2">
    <source>
        <dbReference type="Proteomes" id="UP001060085"/>
    </source>
</evidence>
<comment type="caution">
    <text evidence="1">The sequence shown here is derived from an EMBL/GenBank/DDBJ whole genome shotgun (WGS) entry which is preliminary data.</text>
</comment>
<evidence type="ECO:0000313" key="1">
    <source>
        <dbReference type="EMBL" id="KAI5647224.1"/>
    </source>
</evidence>
<dbReference type="Proteomes" id="UP001060085">
    <property type="component" value="Linkage Group LG08"/>
</dbReference>
<proteinExistence type="predicted"/>
<sequence length="628" mass="70977">MAGWLKRVDGSGLERFKTPQKFRKKETRLDFQPVCVKAGEQQQDRRDELKSSFDEFLSVFLQETFGTSCIRPLPPMLGDGKSVDLFKLYLNVRKRGGYERVSENCLWDSVAKECGFDSSVGLALKLVYSKYLHALSCSLQKAVANKDSKSGVTDSSPDSFGGRLMHLESNLEGFLSGNSEKKKKGGVYTNIKMRQTQIEFFYDGKLSNTDEHMGIGKKSAGIDHVGENGVESINNRGAECLSEIRNDNDDCIAAASDLGEGRGVESGDVVNSSVVVEEDADIRKRRREFVPKMLKWIHMVAKDPCDPAIGNLPERSKWKSYPSDEVWKQVLFVREACLRKDIDSSDQQGTGQKKQKMHPFMYDDHVRTSPEKLRFSQRLISAKDTLKKTGGQISSMSSSSGTDEDSVDPQSDSIVDPLPDYLVNRRKKRMSLGPQHQADVPEWTGEAYESDNKWLGTKMWPLEKAEQSRNLIEIERVGRGRQDSCGCQFPGSNECVRFHISEKRMRLRLELGPAFYRWDFDDMGEEVACSWTKEEEKKFQDTVKSNPSSLEKYFWDELVKAFPGKSRRSLVSYYFNVFLLRQRGQQNRTTPVEINSDEEDAAGFEAEAAPNPGSIFCSPKKANPGSKQ</sequence>
<protein>
    <submittedName>
        <fullName evidence="1">Uncharacterized protein</fullName>
    </submittedName>
</protein>
<organism evidence="1 2">
    <name type="scientific">Catharanthus roseus</name>
    <name type="common">Madagascar periwinkle</name>
    <name type="synonym">Vinca rosea</name>
    <dbReference type="NCBI Taxonomy" id="4058"/>
    <lineage>
        <taxon>Eukaryota</taxon>
        <taxon>Viridiplantae</taxon>
        <taxon>Streptophyta</taxon>
        <taxon>Embryophyta</taxon>
        <taxon>Tracheophyta</taxon>
        <taxon>Spermatophyta</taxon>
        <taxon>Magnoliopsida</taxon>
        <taxon>eudicotyledons</taxon>
        <taxon>Gunneridae</taxon>
        <taxon>Pentapetalae</taxon>
        <taxon>asterids</taxon>
        <taxon>lamiids</taxon>
        <taxon>Gentianales</taxon>
        <taxon>Apocynaceae</taxon>
        <taxon>Rauvolfioideae</taxon>
        <taxon>Vinceae</taxon>
        <taxon>Catharanthinae</taxon>
        <taxon>Catharanthus</taxon>
    </lineage>
</organism>
<keyword evidence="2" id="KW-1185">Reference proteome</keyword>
<reference evidence="2" key="1">
    <citation type="journal article" date="2023" name="Nat. Plants">
        <title>Single-cell RNA sequencing provides a high-resolution roadmap for understanding the multicellular compartmentation of specialized metabolism.</title>
        <authorList>
            <person name="Sun S."/>
            <person name="Shen X."/>
            <person name="Li Y."/>
            <person name="Li Y."/>
            <person name="Wang S."/>
            <person name="Li R."/>
            <person name="Zhang H."/>
            <person name="Shen G."/>
            <person name="Guo B."/>
            <person name="Wei J."/>
            <person name="Xu J."/>
            <person name="St-Pierre B."/>
            <person name="Chen S."/>
            <person name="Sun C."/>
        </authorList>
    </citation>
    <scope>NUCLEOTIDE SEQUENCE [LARGE SCALE GENOMIC DNA]</scope>
</reference>
<name>A0ACB9ZI13_CATRO</name>
<gene>
    <name evidence="1" type="ORF">M9H77_33229</name>
</gene>
<accession>A0ACB9ZI13</accession>